<protein>
    <submittedName>
        <fullName evidence="3">LysM domain-containing protein</fullName>
    </submittedName>
</protein>
<dbReference type="PANTHER" id="PTHR34700:SF4">
    <property type="entry name" value="PHAGE-LIKE ELEMENT PBSX PROTEIN XKDP"/>
    <property type="match status" value="1"/>
</dbReference>
<dbReference type="InterPro" id="IPR018392">
    <property type="entry name" value="LysM"/>
</dbReference>
<accession>A0A4Q7YPM9</accession>
<dbReference type="Pfam" id="PF01476">
    <property type="entry name" value="LysM"/>
    <property type="match status" value="1"/>
</dbReference>
<dbReference type="OrthoDB" id="9765158at2"/>
<feature type="domain" description="LysM" evidence="2">
    <location>
        <begin position="33"/>
        <end position="81"/>
    </location>
</feature>
<dbReference type="CDD" id="cd00118">
    <property type="entry name" value="LysM"/>
    <property type="match status" value="1"/>
</dbReference>
<evidence type="ECO:0000313" key="3">
    <source>
        <dbReference type="EMBL" id="RZU38665.1"/>
    </source>
</evidence>
<organism evidence="3 4">
    <name type="scientific">Fluviicoccus keumensis</name>
    <dbReference type="NCBI Taxonomy" id="1435465"/>
    <lineage>
        <taxon>Bacteria</taxon>
        <taxon>Pseudomonadati</taxon>
        <taxon>Pseudomonadota</taxon>
        <taxon>Gammaproteobacteria</taxon>
        <taxon>Moraxellales</taxon>
        <taxon>Moraxellaceae</taxon>
        <taxon>Fluviicoccus</taxon>
    </lineage>
</organism>
<evidence type="ECO:0000259" key="2">
    <source>
        <dbReference type="PROSITE" id="PS51782"/>
    </source>
</evidence>
<keyword evidence="1" id="KW-0732">Signal</keyword>
<evidence type="ECO:0000313" key="4">
    <source>
        <dbReference type="Proteomes" id="UP000292423"/>
    </source>
</evidence>
<dbReference type="PROSITE" id="PS51782">
    <property type="entry name" value="LYSM"/>
    <property type="match status" value="1"/>
</dbReference>
<dbReference type="InterPro" id="IPR052196">
    <property type="entry name" value="Bact_Kbp"/>
</dbReference>
<name>A0A4Q7YPM9_9GAMM</name>
<dbReference type="AlphaFoldDB" id="A0A4Q7YPM9"/>
<dbReference type="SMART" id="SM00257">
    <property type="entry name" value="LysM"/>
    <property type="match status" value="1"/>
</dbReference>
<dbReference type="RefSeq" id="WP_130414427.1">
    <property type="nucleotide sequence ID" value="NZ_SHKX01000013.1"/>
</dbReference>
<feature type="chain" id="PRO_5020403538" evidence="1">
    <location>
        <begin position="20"/>
        <end position="365"/>
    </location>
</feature>
<dbReference type="EMBL" id="SHKX01000013">
    <property type="protein sequence ID" value="RZU38665.1"/>
    <property type="molecule type" value="Genomic_DNA"/>
</dbReference>
<sequence>MKKPVLLLVAGLLAGSAMAASPKPVDVKDTAPERYTVQKGDTLWDISNRYLKDPWRWPEIWEVNPQVRNPHLIYPGDKLVLCRIQDRNVVAVDTGGGCADVAQRLTNKATGRVDGDSGKLLPQIRSEPMSVAIPAVPLQAIRAFLSGSRVVGPEDFERAPYVLAGLGHRIIAGAGEQVYARGKGLAVGDNYGVYRRGNLYLDPDTQEILGIEAMDIGAGSITAVQGDVGTLSVARTTQEVRIEDRLLLSEAMPVTPVFHPTNPENVKPGRILQVMNSLGSGGLNSIIVVNRGERDGVVQGHTFAVYQHGGVVRDRTKDELVQLPSERSGLAMVFRTFNKVSYAIVLKASTVVKQGDEIRPPVSGD</sequence>
<reference evidence="3 4" key="1">
    <citation type="submission" date="2019-02" db="EMBL/GenBank/DDBJ databases">
        <title>Genomic Encyclopedia of Type Strains, Phase IV (KMG-IV): sequencing the most valuable type-strain genomes for metagenomic binning, comparative biology and taxonomic classification.</title>
        <authorList>
            <person name="Goeker M."/>
        </authorList>
    </citation>
    <scope>NUCLEOTIDE SEQUENCE [LARGE SCALE GENOMIC DNA]</scope>
    <source>
        <strain evidence="3 4">DSM 105135</strain>
    </source>
</reference>
<feature type="signal peptide" evidence="1">
    <location>
        <begin position="1"/>
        <end position="19"/>
    </location>
</feature>
<dbReference type="InterPro" id="IPR036779">
    <property type="entry name" value="LysM_dom_sf"/>
</dbReference>
<dbReference type="Proteomes" id="UP000292423">
    <property type="component" value="Unassembled WGS sequence"/>
</dbReference>
<keyword evidence="4" id="KW-1185">Reference proteome</keyword>
<proteinExistence type="predicted"/>
<comment type="caution">
    <text evidence="3">The sequence shown here is derived from an EMBL/GenBank/DDBJ whole genome shotgun (WGS) entry which is preliminary data.</text>
</comment>
<gene>
    <name evidence="3" type="ORF">EV700_2600</name>
</gene>
<dbReference type="Gene3D" id="3.10.350.10">
    <property type="entry name" value="LysM domain"/>
    <property type="match status" value="1"/>
</dbReference>
<evidence type="ECO:0000256" key="1">
    <source>
        <dbReference type="SAM" id="SignalP"/>
    </source>
</evidence>
<dbReference type="SUPFAM" id="SSF54106">
    <property type="entry name" value="LysM domain"/>
    <property type="match status" value="1"/>
</dbReference>
<dbReference type="PANTHER" id="PTHR34700">
    <property type="entry name" value="POTASSIUM BINDING PROTEIN KBP"/>
    <property type="match status" value="1"/>
</dbReference>